<dbReference type="RefSeq" id="WP_140509824.1">
    <property type="nucleotide sequence ID" value="NZ_RCZH01000013.1"/>
</dbReference>
<accession>A0A502EII5</accession>
<dbReference type="AlphaFoldDB" id="A0A502EII5"/>
<reference evidence="1 2" key="1">
    <citation type="journal article" date="2019" name="Environ. Microbiol.">
        <title>Species interactions and distinct microbial communities in high Arctic permafrost affected cryosols are associated with the CH4 and CO2 gas fluxes.</title>
        <authorList>
            <person name="Altshuler I."/>
            <person name="Hamel J."/>
            <person name="Turney S."/>
            <person name="Magnuson E."/>
            <person name="Levesque R."/>
            <person name="Greer C."/>
            <person name="Whyte L.G."/>
        </authorList>
    </citation>
    <scope>NUCLEOTIDE SEQUENCE [LARGE SCALE GENOMIC DNA]</scope>
    <source>
        <strain evidence="1 2">42</strain>
    </source>
</reference>
<comment type="caution">
    <text evidence="1">The sequence shown here is derived from an EMBL/GenBank/DDBJ whole genome shotgun (WGS) entry which is preliminary data.</text>
</comment>
<dbReference type="Proteomes" id="UP000319700">
    <property type="component" value="Unassembled WGS sequence"/>
</dbReference>
<proteinExistence type="predicted"/>
<evidence type="ECO:0000313" key="1">
    <source>
        <dbReference type="EMBL" id="TPG37508.1"/>
    </source>
</evidence>
<keyword evidence="2" id="KW-1185">Reference proteome</keyword>
<organism evidence="1 2">
    <name type="scientific">Flavobacterium pectinovorum</name>
    <dbReference type="NCBI Taxonomy" id="29533"/>
    <lineage>
        <taxon>Bacteria</taxon>
        <taxon>Pseudomonadati</taxon>
        <taxon>Bacteroidota</taxon>
        <taxon>Flavobacteriia</taxon>
        <taxon>Flavobacteriales</taxon>
        <taxon>Flavobacteriaceae</taxon>
        <taxon>Flavobacterium</taxon>
    </lineage>
</organism>
<protein>
    <submittedName>
        <fullName evidence="1">Uncharacterized protein</fullName>
    </submittedName>
</protein>
<evidence type="ECO:0000313" key="2">
    <source>
        <dbReference type="Proteomes" id="UP000319700"/>
    </source>
</evidence>
<dbReference type="OrthoDB" id="1358374at2"/>
<sequence length="114" mass="13603">MKKYELYWKNINIGSLIETNWEMRSYGNISFNPVLLIKTSENRDLIKLIENSVKASKYLDEGDDDNYDRMCEEANNFLDLINSPDWYVINDKSEIIKILCPMFHENNEITWQDK</sequence>
<gene>
    <name evidence="1" type="ORF">EAH81_18630</name>
</gene>
<name>A0A502EII5_9FLAO</name>
<dbReference type="EMBL" id="RCZH01000013">
    <property type="protein sequence ID" value="TPG37508.1"/>
    <property type="molecule type" value="Genomic_DNA"/>
</dbReference>